<dbReference type="SUPFAM" id="SSF47413">
    <property type="entry name" value="lambda repressor-like DNA-binding domains"/>
    <property type="match status" value="1"/>
</dbReference>
<accession>A0A2S6A8M6</accession>
<dbReference type="EMBL" id="PSZD01000006">
    <property type="protein sequence ID" value="PPJ29332.1"/>
    <property type="molecule type" value="Genomic_DNA"/>
</dbReference>
<dbReference type="CDD" id="cd00093">
    <property type="entry name" value="HTH_XRE"/>
    <property type="match status" value="1"/>
</dbReference>
<evidence type="ECO:0000259" key="1">
    <source>
        <dbReference type="PROSITE" id="PS50943"/>
    </source>
</evidence>
<proteinExistence type="predicted"/>
<dbReference type="Proteomes" id="UP000238356">
    <property type="component" value="Unassembled WGS sequence"/>
</dbReference>
<dbReference type="GO" id="GO:0003677">
    <property type="term" value="F:DNA binding"/>
    <property type="evidence" value="ECO:0007669"/>
    <property type="project" value="InterPro"/>
</dbReference>
<dbReference type="PROSITE" id="PS50943">
    <property type="entry name" value="HTH_CROC1"/>
    <property type="match status" value="1"/>
</dbReference>
<sequence>MSADRYPGFGNPTSNEQLGVELASEQLDLILDMREIRLERGYSVTQVAEAMGVDPAQVSRFESGATNPTMSTIRRYAKAVGAIFRIRAQRWEAENDESFESTPPESSDARCEAMTNAEQLWTVRMDTGDASPGPWKATAVEQLGRSAPVVEPVKGTRDYLHWVTATVQS</sequence>
<protein>
    <recommendedName>
        <fullName evidence="1">HTH cro/C1-type domain-containing protein</fullName>
    </recommendedName>
</protein>
<feature type="domain" description="HTH cro/C1-type" evidence="1">
    <location>
        <begin position="33"/>
        <end position="79"/>
    </location>
</feature>
<name>A0A2S6A8M6_9NOCA</name>
<comment type="caution">
    <text evidence="2">The sequence shown here is derived from an EMBL/GenBank/DDBJ whole genome shotgun (WGS) entry which is preliminary data.</text>
</comment>
<dbReference type="SMART" id="SM00530">
    <property type="entry name" value="HTH_XRE"/>
    <property type="match status" value="1"/>
</dbReference>
<dbReference type="InterPro" id="IPR010982">
    <property type="entry name" value="Lambda_DNA-bd_dom_sf"/>
</dbReference>
<reference evidence="2 3" key="1">
    <citation type="submission" date="2018-02" db="EMBL/GenBank/DDBJ databases">
        <title>8 Nocardia nova and 1 Nocardia cyriacigeorgica strain used for evolution to TMP-SMX.</title>
        <authorList>
            <person name="Mehta H."/>
            <person name="Weng J."/>
            <person name="Shamoo Y."/>
        </authorList>
    </citation>
    <scope>NUCLEOTIDE SEQUENCE [LARGE SCALE GENOMIC DNA]</scope>
    <source>
        <strain evidence="2 3">BAA2227</strain>
    </source>
</reference>
<organism evidence="2 3">
    <name type="scientific">Nocardia nova</name>
    <dbReference type="NCBI Taxonomy" id="37330"/>
    <lineage>
        <taxon>Bacteria</taxon>
        <taxon>Bacillati</taxon>
        <taxon>Actinomycetota</taxon>
        <taxon>Actinomycetes</taxon>
        <taxon>Mycobacteriales</taxon>
        <taxon>Nocardiaceae</taxon>
        <taxon>Nocardia</taxon>
    </lineage>
</organism>
<evidence type="ECO:0000313" key="2">
    <source>
        <dbReference type="EMBL" id="PPJ29332.1"/>
    </source>
</evidence>
<dbReference type="AlphaFoldDB" id="A0A2S6A8M6"/>
<dbReference type="Pfam" id="PF01381">
    <property type="entry name" value="HTH_3"/>
    <property type="match status" value="1"/>
</dbReference>
<gene>
    <name evidence="2" type="ORF">C5F51_12975</name>
</gene>
<evidence type="ECO:0000313" key="3">
    <source>
        <dbReference type="Proteomes" id="UP000238356"/>
    </source>
</evidence>
<keyword evidence="3" id="KW-1185">Reference proteome</keyword>
<dbReference type="RefSeq" id="WP_104363216.1">
    <property type="nucleotide sequence ID" value="NZ_PSZD01000006.1"/>
</dbReference>
<dbReference type="InterPro" id="IPR001387">
    <property type="entry name" value="Cro/C1-type_HTH"/>
</dbReference>
<dbReference type="Gene3D" id="1.10.260.40">
    <property type="entry name" value="lambda repressor-like DNA-binding domains"/>
    <property type="match status" value="1"/>
</dbReference>